<evidence type="ECO:0000313" key="2">
    <source>
        <dbReference type="WBParaSite" id="JU765_v2.g265.t2"/>
    </source>
</evidence>
<name>A0AC34R1W4_9BILA</name>
<reference evidence="2" key="1">
    <citation type="submission" date="2022-11" db="UniProtKB">
        <authorList>
            <consortium name="WormBaseParasite"/>
        </authorList>
    </citation>
    <scope>IDENTIFICATION</scope>
</reference>
<sequence>MLSRILKPGNILRRFYSTEVIGKTLYLVSGQHCTLCFHFKRQLENYLARNLHLRFVIQEIDLKSDDRLFESDDRLFERFQYDIPVLLFEDKVLLKHRVDEMLAVHGGVGTRCNGIDRLCCDAVKKWPNNSVQAVVHLENDPLVNCGFGSSLTSTGRVEVEAGYMSSHCLAFGAVGAVSNTKHPILAAKYLADRFAAETTFSLVPPQVLHPILAAKYLADRFAAETTFSLVPPQVLVGEGADALVRELALPVCSNDELKSPLSVKSFEQAKIRLGMGMNDVLMDEKMDTVGSVYVQENGNSEACVSSGGIILKKDGRLGHSTMFGSAVWAEQRGRNSIAISLSGCGEALTRCRLAQTLANFIFDLSEEEMLPSAITSFCRENFLNSNLLAHFPVSRRIVGGLLIFRQGRMQELVAFHNSEKFSFAFWNGKGVKHFCSEIDSGADFMCNSFPFLIPSRDEDLLIENDSHFYVESVTNDVEEIQEGVTSFEVSEGWQSLPGFFPVLYSLLKNKEVGDRKLRIKVMEILKEHLNAVTAHALDYLQRTDEEVDDNDLAVLKNTLLMYIYLYCRFLTNLEVDYLACANENNAKYRKNDQDAEFRQQFPKISYSCVIQLKDFVCATVGHGAVKVSVIKELYSGNLQPGFARTIISTVLKFLSDPQNQYVRSEVKKFQTPLFQILHFLGWHFKNIRGIAKELVQQFAGFEWLKKANSFVFISAFKDLENPDFFLEALIFCYLQEGFENVEKVKRFSLFIQSVAEHFQTVIRNNFNSLFRLIKNEQGQMRSAILSVVDSLLQDMFTRGEFTETDKVYLNTIKHCLHDQNSLVRNKAMNVLKDLITCHSKSGKFPSTFYAEGVLLDIGRLLNDQLSTVRKTAAQALDEILHKNPFGGNLNINKLYEDYAIVQAELDKLRTVIDNNEIELELDAETVLIKEKATVDFVAQVLKEFIDVGNYPEKATTQLSNNDESALHAQICMDFKDLEKRRAAVERMIQYFFTYIIEDPENINFDETVNQMVKISLPYLAGMTDDNEEERKKYSEEQLRQEKRMKMDEARKKLNRILETMHYALNIEKCMEAAMAMLPRANKDVEAIVHFISRCRNFQIRGSEKAIKEVCKLVYSTDEGVSKFIINSSKDVFFSHNTNETISEQSTVQKMLEVMDGSTMEERAVLTDTLIKVFQNEKLKRGSIDFLWNLAITDKNKTSALVALRILYPHTLVDPKSTQNNFGQIMKVLKRHDPVLQIEAIKLAAIAGRRQSKEELQDLKTKVAKPFKLPMNDNFFQQIVRKLIVQLNLVQSKRWCIRARWTMKAIFNLCTSPDELCNTLISPVLTNVKYLSSQFRIFRHLWKQSIKTMCWMRKKLLQQKLDLAFVLSADSGIDSSIIYLTEELEQLSTQETTQNDLTTDILDVTTGSWTDGLTFDCRKPQVYEKYHRFVSRKKKCQKRRRLEGMKTKDACEFLKLNLNEESENQLQNLSERLKLGKDIPLKAYKEVQLQCISLFALMKNSRKTWQLVLRRLFFLTKEYISRTIQFVNDSLTSGLELVKDTLEELKRLPRGQAAMLQLPSGVVSGFSVFERDNILGHSIFETSKGRMEDATGQSVASVISSHVQNAITYDLFKPGTIVSRVYPIVMQVLRFRRRPPITAELSDFAMSCLLKMMQASVRLCNHHLAFVYHYIKTAPSKTRANILISLSDIAMCYPHTFSRRVDSFLTSIHDKSPSVRLVALLMIYYLNCGKVINLSDDDKAKVAMLLLDCNEDVVNLTKFLFNYMITKCNVSVSGLIRDVLKRLCEYETQEFDFKNVTTFFFGYVKTVAEADSTINAICQTFARLSRINHERNKYAITYVIMTIESLPQMNKLSSKAINRITNEMDKFKIFFKYHKVCKSFQNYINYLKKGCSDAQLLTSIDGMERKLKKIKDTMKFAAKYDKGNITVMSPVETPLPPEEIEIDDVEMNEIPPVPNVNQIPRSPKRKLEDEMIVKTKRLRQSQLLAPVPEGISLNGLNHSESPNVSPSTSIENDENRSRFERSRCNSSTTDN</sequence>
<protein>
    <submittedName>
        <fullName evidence="2">Condensin complex subunit 1 C-terminal domain-containing protein</fullName>
    </submittedName>
</protein>
<organism evidence="1 2">
    <name type="scientific">Panagrolaimus sp. JU765</name>
    <dbReference type="NCBI Taxonomy" id="591449"/>
    <lineage>
        <taxon>Eukaryota</taxon>
        <taxon>Metazoa</taxon>
        <taxon>Ecdysozoa</taxon>
        <taxon>Nematoda</taxon>
        <taxon>Chromadorea</taxon>
        <taxon>Rhabditida</taxon>
        <taxon>Tylenchina</taxon>
        <taxon>Panagrolaimomorpha</taxon>
        <taxon>Panagrolaimoidea</taxon>
        <taxon>Panagrolaimidae</taxon>
        <taxon>Panagrolaimus</taxon>
    </lineage>
</organism>
<accession>A0AC34R1W4</accession>
<dbReference type="WBParaSite" id="JU765_v2.g265.t2">
    <property type="protein sequence ID" value="JU765_v2.g265.t2"/>
    <property type="gene ID" value="JU765_v2.g265"/>
</dbReference>
<proteinExistence type="predicted"/>
<evidence type="ECO:0000313" key="1">
    <source>
        <dbReference type="Proteomes" id="UP000887576"/>
    </source>
</evidence>
<dbReference type="Proteomes" id="UP000887576">
    <property type="component" value="Unplaced"/>
</dbReference>